<reference evidence="2" key="1">
    <citation type="journal article" date="2020" name="Nature">
        <title>Giant virus diversity and host interactions through global metagenomics.</title>
        <authorList>
            <person name="Schulz F."/>
            <person name="Roux S."/>
            <person name="Paez-Espino D."/>
            <person name="Jungbluth S."/>
            <person name="Walsh D.A."/>
            <person name="Denef V.J."/>
            <person name="McMahon K.D."/>
            <person name="Konstantinidis K.T."/>
            <person name="Eloe-Fadrosh E.A."/>
            <person name="Kyrpides N.C."/>
            <person name="Woyke T."/>
        </authorList>
    </citation>
    <scope>NUCLEOTIDE SEQUENCE</scope>
    <source>
        <strain evidence="2">GVMAG-M-3300023174-104</strain>
    </source>
</reference>
<sequence length="33" mass="3905">MVNEKKSYDKESNYPSEKMNQSINQNEEKNKGL</sequence>
<evidence type="ECO:0000313" key="2">
    <source>
        <dbReference type="EMBL" id="QHT09903.1"/>
    </source>
</evidence>
<proteinExistence type="predicted"/>
<feature type="compositionally biased region" description="Basic and acidic residues" evidence="1">
    <location>
        <begin position="1"/>
        <end position="12"/>
    </location>
</feature>
<feature type="region of interest" description="Disordered" evidence="1">
    <location>
        <begin position="1"/>
        <end position="33"/>
    </location>
</feature>
<organism evidence="2">
    <name type="scientific">viral metagenome</name>
    <dbReference type="NCBI Taxonomy" id="1070528"/>
    <lineage>
        <taxon>unclassified sequences</taxon>
        <taxon>metagenomes</taxon>
        <taxon>organismal metagenomes</taxon>
    </lineage>
</organism>
<protein>
    <submittedName>
        <fullName evidence="2">Uncharacterized protein</fullName>
    </submittedName>
</protein>
<dbReference type="EMBL" id="MN739518">
    <property type="protein sequence ID" value="QHT09903.1"/>
    <property type="molecule type" value="Genomic_DNA"/>
</dbReference>
<evidence type="ECO:0000256" key="1">
    <source>
        <dbReference type="SAM" id="MobiDB-lite"/>
    </source>
</evidence>
<feature type="compositionally biased region" description="Polar residues" evidence="1">
    <location>
        <begin position="13"/>
        <end position="25"/>
    </location>
</feature>
<name>A0A6C0D0B8_9ZZZZ</name>
<dbReference type="AlphaFoldDB" id="A0A6C0D0B8"/>
<accession>A0A6C0D0B8</accession>